<gene>
    <name evidence="9" type="ORF">FXF47_05715</name>
</gene>
<dbReference type="Gene3D" id="3.30.240.20">
    <property type="entry name" value="bsu07140 like domains"/>
    <property type="match status" value="1"/>
</dbReference>
<evidence type="ECO:0000256" key="1">
    <source>
        <dbReference type="ARBA" id="ARBA00004651"/>
    </source>
</evidence>
<evidence type="ECO:0000256" key="3">
    <source>
        <dbReference type="ARBA" id="ARBA00022475"/>
    </source>
</evidence>
<evidence type="ECO:0000313" key="9">
    <source>
        <dbReference type="EMBL" id="TYB31134.1"/>
    </source>
</evidence>
<keyword evidence="5 7" id="KW-1133">Transmembrane helix</keyword>
<dbReference type="PANTHER" id="PTHR34582:SF6">
    <property type="entry name" value="UPF0702 TRANSMEMBRANE PROTEIN YCAP"/>
    <property type="match status" value="1"/>
</dbReference>
<comment type="caution">
    <text evidence="9">The sequence shown here is derived from an EMBL/GenBank/DDBJ whole genome shotgun (WGS) entry which is preliminary data.</text>
</comment>
<feature type="transmembrane region" description="Helical" evidence="7">
    <location>
        <begin position="42"/>
        <end position="61"/>
    </location>
</feature>
<dbReference type="Proteomes" id="UP000324143">
    <property type="component" value="Unassembled WGS sequence"/>
</dbReference>
<dbReference type="GO" id="GO:0005886">
    <property type="term" value="C:plasma membrane"/>
    <property type="evidence" value="ECO:0007669"/>
    <property type="project" value="UniProtKB-SubCell"/>
</dbReference>
<dbReference type="Pfam" id="PF04239">
    <property type="entry name" value="DUF421"/>
    <property type="match status" value="1"/>
</dbReference>
<evidence type="ECO:0000256" key="7">
    <source>
        <dbReference type="SAM" id="Phobius"/>
    </source>
</evidence>
<name>A0A5D0MBI1_9BACT</name>
<evidence type="ECO:0000256" key="6">
    <source>
        <dbReference type="ARBA" id="ARBA00023136"/>
    </source>
</evidence>
<evidence type="ECO:0000256" key="2">
    <source>
        <dbReference type="ARBA" id="ARBA00006448"/>
    </source>
</evidence>
<proteinExistence type="inferred from homology"/>
<feature type="domain" description="YetF C-terminal" evidence="8">
    <location>
        <begin position="92"/>
        <end position="161"/>
    </location>
</feature>
<feature type="transmembrane region" description="Helical" evidence="7">
    <location>
        <begin position="13"/>
        <end position="30"/>
    </location>
</feature>
<evidence type="ECO:0000313" key="10">
    <source>
        <dbReference type="Proteomes" id="UP000324143"/>
    </source>
</evidence>
<reference evidence="9" key="1">
    <citation type="submission" date="2019-08" db="EMBL/GenBank/DDBJ databases">
        <title>Genomic characterization of a novel candidate phylum (ARYD3) from a high temperature, high salinity tertiary oil reservoir in north central Oklahoma, USA.</title>
        <authorList>
            <person name="Youssef N.H."/>
            <person name="Yadav A."/>
            <person name="Elshahed M.S."/>
        </authorList>
    </citation>
    <scope>NUCLEOTIDE SEQUENCE [LARGE SCALE GENOMIC DNA]</scope>
    <source>
        <strain evidence="9">ARYD3</strain>
    </source>
</reference>
<evidence type="ECO:0000259" key="8">
    <source>
        <dbReference type="Pfam" id="PF04239"/>
    </source>
</evidence>
<keyword evidence="4 7" id="KW-0812">Transmembrane</keyword>
<accession>A0A5D0MBI1</accession>
<comment type="subcellular location">
    <subcellularLocation>
        <location evidence="1">Cell membrane</location>
        <topology evidence="1">Multi-pass membrane protein</topology>
    </subcellularLocation>
</comment>
<evidence type="ECO:0000256" key="4">
    <source>
        <dbReference type="ARBA" id="ARBA00022692"/>
    </source>
</evidence>
<evidence type="ECO:0000256" key="5">
    <source>
        <dbReference type="ARBA" id="ARBA00022989"/>
    </source>
</evidence>
<organism evidence="9 10">
    <name type="scientific">Candidatus Mcinerneyibacterium aminivorans</name>
    <dbReference type="NCBI Taxonomy" id="2703815"/>
    <lineage>
        <taxon>Bacteria</taxon>
        <taxon>Candidatus Macinerneyibacteriota</taxon>
        <taxon>Candidatus Mcinerneyibacteria</taxon>
        <taxon>Candidatus Mcinerneyibacteriales</taxon>
        <taxon>Candidatus Mcinerneyibacteriaceae</taxon>
        <taxon>Candidatus Mcinerneyibacterium</taxon>
    </lineage>
</organism>
<keyword evidence="6 7" id="KW-0472">Membrane</keyword>
<comment type="similarity">
    <text evidence="2">Belongs to the UPF0702 family.</text>
</comment>
<dbReference type="AlphaFoldDB" id="A0A5D0MBI1"/>
<sequence length="164" mass="18702">MINVPGLNEVLDVIFRTIGIFFFTYLIIRIRGNKQLSNLSLFDVLLVIALGSAMGDVMIYSEKKVSIVRAFTAITTVVLMIFFIEFIIARTSKKFSSFLYGEPIVLVKNGKLLNENLKKTNMSGEQLKSLLRTNNVRYYSECKLVQLEPNGELSIIRKKNNKKK</sequence>
<feature type="transmembrane region" description="Helical" evidence="7">
    <location>
        <begin position="67"/>
        <end position="88"/>
    </location>
</feature>
<keyword evidence="10" id="KW-1185">Reference proteome</keyword>
<dbReference type="InterPro" id="IPR007353">
    <property type="entry name" value="DUF421"/>
</dbReference>
<dbReference type="PANTHER" id="PTHR34582">
    <property type="entry name" value="UPF0702 TRANSMEMBRANE PROTEIN YCAP"/>
    <property type="match status" value="1"/>
</dbReference>
<dbReference type="EMBL" id="VSIX01000054">
    <property type="protein sequence ID" value="TYB31134.1"/>
    <property type="molecule type" value="Genomic_DNA"/>
</dbReference>
<dbReference type="InterPro" id="IPR023090">
    <property type="entry name" value="UPF0702_alpha/beta_dom_sf"/>
</dbReference>
<protein>
    <submittedName>
        <fullName evidence="9">DUF421 domain-containing protein</fullName>
    </submittedName>
</protein>
<keyword evidence="3" id="KW-1003">Cell membrane</keyword>